<reference evidence="1 2" key="1">
    <citation type="submission" date="2016-10" db="EMBL/GenBank/DDBJ databases">
        <authorList>
            <person name="de Groot N.N."/>
        </authorList>
    </citation>
    <scope>NUCLEOTIDE SEQUENCE [LARGE SCALE GENOMIC DNA]</scope>
    <source>
        <strain evidence="1 2">L14</strain>
    </source>
</reference>
<dbReference type="AlphaFoldDB" id="A0A1I0VJZ7"/>
<dbReference type="EMBL" id="FOJX01000001">
    <property type="protein sequence ID" value="SFA76230.1"/>
    <property type="molecule type" value="Genomic_DNA"/>
</dbReference>
<name>A0A1I0VJZ7_SELRU</name>
<evidence type="ECO:0000313" key="2">
    <source>
        <dbReference type="Proteomes" id="UP000183843"/>
    </source>
</evidence>
<gene>
    <name evidence="1" type="ORF">SAMN05216587_101655</name>
</gene>
<proteinExistence type="predicted"/>
<organism evidence="1 2">
    <name type="scientific">Selenomonas ruminantium</name>
    <dbReference type="NCBI Taxonomy" id="971"/>
    <lineage>
        <taxon>Bacteria</taxon>
        <taxon>Bacillati</taxon>
        <taxon>Bacillota</taxon>
        <taxon>Negativicutes</taxon>
        <taxon>Selenomonadales</taxon>
        <taxon>Selenomonadaceae</taxon>
        <taxon>Selenomonas</taxon>
    </lineage>
</organism>
<dbReference type="Proteomes" id="UP000183843">
    <property type="component" value="Unassembled WGS sequence"/>
</dbReference>
<sequence>MLKRISWRVQPVDQIRKRKQRRRDMWQRHEQFAEYVEKVKRKKRRIDNDR</sequence>
<accession>A0A1I0VJZ7</accession>
<protein>
    <submittedName>
        <fullName evidence="1">Uncharacterized protein</fullName>
    </submittedName>
</protein>
<evidence type="ECO:0000313" key="1">
    <source>
        <dbReference type="EMBL" id="SFA76230.1"/>
    </source>
</evidence>